<reference evidence="23" key="1">
    <citation type="submission" date="2021-07" db="EMBL/GenBank/DDBJ databases">
        <authorList>
            <person name="Catto M.A."/>
            <person name="Jacobson A."/>
            <person name="Kennedy G."/>
            <person name="Labadie P."/>
            <person name="Hunt B.G."/>
            <person name="Srinivasan R."/>
        </authorList>
    </citation>
    <scope>NUCLEOTIDE SEQUENCE</scope>
    <source>
        <strain evidence="23">PL_HMW_Pooled</strain>
        <tissue evidence="23">Head</tissue>
    </source>
</reference>
<keyword evidence="8 18" id="KW-0227">DNA damage</keyword>
<dbReference type="SMART" id="SM00513">
    <property type="entry name" value="SAP"/>
    <property type="match status" value="1"/>
</dbReference>
<feature type="region of interest" description="Disordered" evidence="19">
    <location>
        <begin position="241"/>
        <end position="286"/>
    </location>
</feature>
<sequence length="678" mass="74641">MDDDELEFSSIPELQELDNVLRCEICHEIIKTPVISSCSHTFCSLCIRKWLATKQVCPSCSETVYESSLRRNPMVENMVYALGNLKKKFQNKNSQQSPVLPCSAIRKTPQPQAKSKKKQRTTNSTFDQDDSNSDSDFLPKKTPPVTPRASTKEMSVHVKSSPSTGTPSRSNKEKMSLPKLQTPLRNVSEKPSTSTDPKSSPAPAAAASASASNVPCPVCSQLMPESIINTHLDKCLIGESTSSSDQNVVNTPSSSRIHNSSNSKTAKLYSPGMSQSHSVKKSDDKRGHALDPIKKMVYHLFKDAQLKKELKKHGLSTTGDRSALLSRLNRYVAFHNAECDATNPRSVEELRKAFDKEDKALAGPPSNSYSKLFSTKQPSIDEFNKHRKDYLKQNKISYDALIEDVKRRNQQKRGSKSVPNGSVASTSATADTDSVHSMSSSKGDTKNEPRETNGKSPYLELSSSDNDAEDNRICTSSKKSKIEVKEQITDQIVLDSSESEIDYSPLGKDSPVKRHSDDSGSDISPDMNRTPSRTSARGPVNVKRKVQCIESESDEDVEDCGRPEKRASLEGRSPVLSRRAPVRRELRSRTSQNKKVSSQPEAATRRSQRNLKNSEEKTLKKPASPDIFGTPSSSVSSDIPCGQPKRKSADSDDALSQLVSIIDDNACSDNGSTTDFED</sequence>
<dbReference type="InterPro" id="IPR013083">
    <property type="entry name" value="Znf_RING/FYVE/PHD"/>
</dbReference>
<comment type="catalytic activity">
    <reaction evidence="1">
        <text>S-ubiquitinyl-[E2 ubiquitin-conjugating enzyme]-L-cysteine + [acceptor protein]-L-lysine = [E2 ubiquitin-conjugating enzyme]-L-cysteine + N(6)-ubiquitinyl-[acceptor protein]-L-lysine.</text>
        <dbReference type="EC" id="2.3.2.27"/>
    </reaction>
</comment>
<dbReference type="InterPro" id="IPR017907">
    <property type="entry name" value="Znf_RING_CS"/>
</dbReference>
<feature type="compositionally biased region" description="Low complexity" evidence="19">
    <location>
        <begin position="190"/>
        <end position="206"/>
    </location>
</feature>
<keyword evidence="11" id="KW-0862">Zinc</keyword>
<dbReference type="InterPro" id="IPR006642">
    <property type="entry name" value="Rad18_UBZ4"/>
</dbReference>
<dbReference type="GO" id="GO:0006301">
    <property type="term" value="P:DNA damage tolerance"/>
    <property type="evidence" value="ECO:0007669"/>
    <property type="project" value="InterPro"/>
</dbReference>
<keyword evidence="12" id="KW-0238">DNA-binding</keyword>
<feature type="region of interest" description="Disordered" evidence="19">
    <location>
        <begin position="91"/>
        <end position="206"/>
    </location>
</feature>
<dbReference type="AlphaFoldDB" id="A0AAE1LQT0"/>
<evidence type="ECO:0000256" key="16">
    <source>
        <dbReference type="ARBA" id="ARBA00082369"/>
    </source>
</evidence>
<proteinExistence type="inferred from homology"/>
<dbReference type="SMART" id="SM00184">
    <property type="entry name" value="RING"/>
    <property type="match status" value="1"/>
</dbReference>
<dbReference type="GO" id="GO:0097505">
    <property type="term" value="C:Rad6-Rad18 complex"/>
    <property type="evidence" value="ECO:0007669"/>
    <property type="project" value="TreeGrafter"/>
</dbReference>
<keyword evidence="14" id="KW-0539">Nucleus</keyword>
<comment type="subcellular location">
    <subcellularLocation>
        <location evidence="2">Nucleus</location>
    </subcellularLocation>
</comment>
<dbReference type="GO" id="GO:0005634">
    <property type="term" value="C:nucleus"/>
    <property type="evidence" value="ECO:0007669"/>
    <property type="project" value="UniProtKB-SubCell"/>
</dbReference>
<feature type="compositionally biased region" description="Low complexity" evidence="19">
    <location>
        <begin position="250"/>
        <end position="263"/>
    </location>
</feature>
<dbReference type="EMBL" id="JAHWGI010001273">
    <property type="protein sequence ID" value="KAK3926977.1"/>
    <property type="molecule type" value="Genomic_DNA"/>
</dbReference>
<dbReference type="GO" id="GO:0061630">
    <property type="term" value="F:ubiquitin protein ligase activity"/>
    <property type="evidence" value="ECO:0007669"/>
    <property type="project" value="UniProtKB-EC"/>
</dbReference>
<evidence type="ECO:0000313" key="23">
    <source>
        <dbReference type="EMBL" id="KAK3926977.1"/>
    </source>
</evidence>
<dbReference type="Gene3D" id="1.10.720.30">
    <property type="entry name" value="SAP domain"/>
    <property type="match status" value="1"/>
</dbReference>
<evidence type="ECO:0000256" key="7">
    <source>
        <dbReference type="ARBA" id="ARBA00022723"/>
    </source>
</evidence>
<evidence type="ECO:0000259" key="20">
    <source>
        <dbReference type="PROSITE" id="PS50089"/>
    </source>
</evidence>
<dbReference type="SUPFAM" id="SSF68906">
    <property type="entry name" value="SAP domain"/>
    <property type="match status" value="1"/>
</dbReference>
<dbReference type="GO" id="GO:0006281">
    <property type="term" value="P:DNA repair"/>
    <property type="evidence" value="ECO:0007669"/>
    <property type="project" value="UniProtKB-KW"/>
</dbReference>
<dbReference type="Pfam" id="PF13923">
    <property type="entry name" value="zf-C3HC4_2"/>
    <property type="match status" value="1"/>
</dbReference>
<evidence type="ECO:0000256" key="4">
    <source>
        <dbReference type="ARBA" id="ARBA00009506"/>
    </source>
</evidence>
<keyword evidence="10" id="KW-0833">Ubl conjugation pathway</keyword>
<dbReference type="InterPro" id="IPR039577">
    <property type="entry name" value="Rad18"/>
</dbReference>
<dbReference type="PANTHER" id="PTHR14134:SF2">
    <property type="entry name" value="E3 UBIQUITIN-PROTEIN LIGASE RAD18"/>
    <property type="match status" value="1"/>
</dbReference>
<feature type="compositionally biased region" description="Polar residues" evidence="19">
    <location>
        <begin position="417"/>
        <end position="442"/>
    </location>
</feature>
<feature type="compositionally biased region" description="Basic and acidic residues" evidence="19">
    <location>
        <begin position="443"/>
        <end position="453"/>
    </location>
</feature>
<evidence type="ECO:0000256" key="3">
    <source>
        <dbReference type="ARBA" id="ARBA00004906"/>
    </source>
</evidence>
<feature type="domain" description="SAP" evidence="21">
    <location>
        <begin position="298"/>
        <end position="332"/>
    </location>
</feature>
<evidence type="ECO:0000256" key="10">
    <source>
        <dbReference type="ARBA" id="ARBA00022786"/>
    </source>
</evidence>
<evidence type="ECO:0000256" key="9">
    <source>
        <dbReference type="ARBA" id="ARBA00022771"/>
    </source>
</evidence>
<keyword evidence="13 18" id="KW-0234">DNA repair</keyword>
<evidence type="ECO:0000256" key="12">
    <source>
        <dbReference type="ARBA" id="ARBA00023125"/>
    </source>
</evidence>
<dbReference type="PROSITE" id="PS50800">
    <property type="entry name" value="SAP"/>
    <property type="match status" value="1"/>
</dbReference>
<accession>A0AAE1LQT0</accession>
<evidence type="ECO:0000256" key="13">
    <source>
        <dbReference type="ARBA" id="ARBA00023204"/>
    </source>
</evidence>
<dbReference type="EC" id="2.3.2.27" evidence="5"/>
<evidence type="ECO:0000259" key="21">
    <source>
        <dbReference type="PROSITE" id="PS50800"/>
    </source>
</evidence>
<evidence type="ECO:0000256" key="19">
    <source>
        <dbReference type="SAM" id="MobiDB-lite"/>
    </source>
</evidence>
<dbReference type="InterPro" id="IPR036361">
    <property type="entry name" value="SAP_dom_sf"/>
</dbReference>
<evidence type="ECO:0000313" key="24">
    <source>
        <dbReference type="Proteomes" id="UP001219518"/>
    </source>
</evidence>
<keyword evidence="9 17" id="KW-0863">Zinc-finger</keyword>
<dbReference type="FunFam" id="3.30.160.60:FF:000331">
    <property type="entry name" value="E3 ubiquitin-protein ligase RAD18"/>
    <property type="match status" value="1"/>
</dbReference>
<feature type="region of interest" description="Disordered" evidence="19">
    <location>
        <begin position="407"/>
        <end position="654"/>
    </location>
</feature>
<dbReference type="GO" id="GO:0006513">
    <property type="term" value="P:protein monoubiquitination"/>
    <property type="evidence" value="ECO:0007669"/>
    <property type="project" value="InterPro"/>
</dbReference>
<feature type="compositionally biased region" description="Basic and acidic residues" evidence="19">
    <location>
        <begin position="559"/>
        <end position="569"/>
    </location>
</feature>
<reference evidence="23" key="2">
    <citation type="journal article" date="2023" name="BMC Genomics">
        <title>Pest status, molecular evolution, and epigenetic factors derived from the genome assembly of Frankliniella fusca, a thysanopteran phytovirus vector.</title>
        <authorList>
            <person name="Catto M.A."/>
            <person name="Labadie P.E."/>
            <person name="Jacobson A.L."/>
            <person name="Kennedy G.G."/>
            <person name="Srinivasan R."/>
            <person name="Hunt B.G."/>
        </authorList>
    </citation>
    <scope>NUCLEOTIDE SEQUENCE</scope>
    <source>
        <strain evidence="23">PL_HMW_Pooled</strain>
    </source>
</reference>
<evidence type="ECO:0000256" key="8">
    <source>
        <dbReference type="ARBA" id="ARBA00022763"/>
    </source>
</evidence>
<evidence type="ECO:0000256" key="2">
    <source>
        <dbReference type="ARBA" id="ARBA00004123"/>
    </source>
</evidence>
<evidence type="ECO:0000259" key="22">
    <source>
        <dbReference type="PROSITE" id="PS51908"/>
    </source>
</evidence>
<evidence type="ECO:0000256" key="14">
    <source>
        <dbReference type="ARBA" id="ARBA00023242"/>
    </source>
</evidence>
<evidence type="ECO:0000256" key="6">
    <source>
        <dbReference type="ARBA" id="ARBA00022679"/>
    </source>
</evidence>
<dbReference type="GO" id="GO:0003697">
    <property type="term" value="F:single-stranded DNA binding"/>
    <property type="evidence" value="ECO:0007669"/>
    <property type="project" value="InterPro"/>
</dbReference>
<dbReference type="Gene3D" id="3.30.40.10">
    <property type="entry name" value="Zinc/RING finger domain, C3HC4 (zinc finger)"/>
    <property type="match status" value="1"/>
</dbReference>
<keyword evidence="6" id="KW-0808">Transferase</keyword>
<comment type="caution">
    <text evidence="23">The sequence shown here is derived from an EMBL/GenBank/DDBJ whole genome shotgun (WGS) entry which is preliminary data.</text>
</comment>
<dbReference type="PROSITE" id="PS50089">
    <property type="entry name" value="ZF_RING_2"/>
    <property type="match status" value="1"/>
</dbReference>
<gene>
    <name evidence="23" type="ORF">KUF71_015312</name>
</gene>
<comment type="similarity">
    <text evidence="4">Belongs to the RAD18 family.</text>
</comment>
<dbReference type="Proteomes" id="UP001219518">
    <property type="component" value="Unassembled WGS sequence"/>
</dbReference>
<dbReference type="InterPro" id="IPR001841">
    <property type="entry name" value="Znf_RING"/>
</dbReference>
<feature type="compositionally biased region" description="Polar residues" evidence="19">
    <location>
        <begin position="157"/>
        <end position="169"/>
    </location>
</feature>
<dbReference type="PROSITE" id="PS51908">
    <property type="entry name" value="ZF_UBZ4"/>
    <property type="match status" value="1"/>
</dbReference>
<organism evidence="23 24">
    <name type="scientific">Frankliniella fusca</name>
    <dbReference type="NCBI Taxonomy" id="407009"/>
    <lineage>
        <taxon>Eukaryota</taxon>
        <taxon>Metazoa</taxon>
        <taxon>Ecdysozoa</taxon>
        <taxon>Arthropoda</taxon>
        <taxon>Hexapoda</taxon>
        <taxon>Insecta</taxon>
        <taxon>Pterygota</taxon>
        <taxon>Neoptera</taxon>
        <taxon>Paraneoptera</taxon>
        <taxon>Thysanoptera</taxon>
        <taxon>Terebrantia</taxon>
        <taxon>Thripoidea</taxon>
        <taxon>Thripidae</taxon>
        <taxon>Frankliniella</taxon>
    </lineage>
</organism>
<evidence type="ECO:0000256" key="5">
    <source>
        <dbReference type="ARBA" id="ARBA00012483"/>
    </source>
</evidence>
<evidence type="ECO:0000256" key="18">
    <source>
        <dbReference type="PROSITE-ProRule" id="PRU01256"/>
    </source>
</evidence>
<dbReference type="PANTHER" id="PTHR14134">
    <property type="entry name" value="E3 UBIQUITIN-PROTEIN LIGASE RAD18"/>
    <property type="match status" value="1"/>
</dbReference>
<dbReference type="GO" id="GO:0008270">
    <property type="term" value="F:zinc ion binding"/>
    <property type="evidence" value="ECO:0007669"/>
    <property type="project" value="UniProtKB-KW"/>
</dbReference>
<dbReference type="Pfam" id="PF02037">
    <property type="entry name" value="SAP"/>
    <property type="match status" value="1"/>
</dbReference>
<keyword evidence="7" id="KW-0479">Metal-binding</keyword>
<name>A0AAE1LQT0_9NEOP</name>
<feature type="domain" description="UBZ4-type" evidence="22">
    <location>
        <begin position="213"/>
        <end position="240"/>
    </location>
</feature>
<feature type="domain" description="RING-type" evidence="20">
    <location>
        <begin position="23"/>
        <end position="61"/>
    </location>
</feature>
<evidence type="ECO:0000256" key="15">
    <source>
        <dbReference type="ARBA" id="ARBA00031783"/>
    </source>
</evidence>
<dbReference type="InterPro" id="IPR003034">
    <property type="entry name" value="SAP_dom"/>
</dbReference>
<evidence type="ECO:0000256" key="11">
    <source>
        <dbReference type="ARBA" id="ARBA00022833"/>
    </source>
</evidence>
<feature type="compositionally biased region" description="Polar residues" evidence="19">
    <location>
        <begin position="589"/>
        <end position="601"/>
    </location>
</feature>
<comment type="pathway">
    <text evidence="3">Protein modification; protein ubiquitination.</text>
</comment>
<evidence type="ECO:0000256" key="1">
    <source>
        <dbReference type="ARBA" id="ARBA00000900"/>
    </source>
</evidence>
<evidence type="ECO:0000256" key="17">
    <source>
        <dbReference type="PROSITE-ProRule" id="PRU00175"/>
    </source>
</evidence>
<dbReference type="Gene3D" id="3.30.160.60">
    <property type="entry name" value="Classic Zinc Finger"/>
    <property type="match status" value="1"/>
</dbReference>
<dbReference type="FunFam" id="3.30.40.10:FF:000172">
    <property type="entry name" value="E3 ubiquitin-protein ligase RAD18"/>
    <property type="match status" value="1"/>
</dbReference>
<dbReference type="SMART" id="SM00734">
    <property type="entry name" value="ZnF_Rad18"/>
    <property type="match status" value="1"/>
</dbReference>
<dbReference type="PROSITE" id="PS00518">
    <property type="entry name" value="ZF_RING_1"/>
    <property type="match status" value="1"/>
</dbReference>
<dbReference type="SUPFAM" id="SSF57850">
    <property type="entry name" value="RING/U-box"/>
    <property type="match status" value="1"/>
</dbReference>
<protein>
    <recommendedName>
        <fullName evidence="5">RING-type E3 ubiquitin transferase</fullName>
        <ecNumber evidence="5">2.3.2.27</ecNumber>
    </recommendedName>
    <alternativeName>
        <fullName evidence="15 16">RING-type E3 ubiquitin transferase RAD18</fullName>
    </alternativeName>
</protein>
<keyword evidence="24" id="KW-1185">Reference proteome</keyword>